<sequence>MAWLAVNKNGTEMVFPEKPVYDGWDWEHVEFMEFECEQFYVPTGIELPKGSIQKLAGRIITFSDGPIEIK</sequence>
<gene>
    <name evidence="1" type="ORF">CE91St3_33510</name>
</gene>
<organism evidence="1 2">
    <name type="scientific">Parabacteroides merdae</name>
    <dbReference type="NCBI Taxonomy" id="46503"/>
    <lineage>
        <taxon>Bacteria</taxon>
        <taxon>Pseudomonadati</taxon>
        <taxon>Bacteroidota</taxon>
        <taxon>Bacteroidia</taxon>
        <taxon>Bacteroidales</taxon>
        <taxon>Tannerellaceae</taxon>
        <taxon>Parabacteroides</taxon>
    </lineage>
</organism>
<dbReference type="AlphaFoldDB" id="A0AA37KCY1"/>
<proteinExistence type="predicted"/>
<dbReference type="RefSeq" id="WP_122298677.1">
    <property type="nucleotide sequence ID" value="NZ_BQNZ01000003.1"/>
</dbReference>
<dbReference type="Proteomes" id="UP001055114">
    <property type="component" value="Unassembled WGS sequence"/>
</dbReference>
<evidence type="ECO:0000313" key="2">
    <source>
        <dbReference type="Proteomes" id="UP001055114"/>
    </source>
</evidence>
<evidence type="ECO:0008006" key="3">
    <source>
        <dbReference type="Google" id="ProtNLM"/>
    </source>
</evidence>
<name>A0AA37KCY1_9BACT</name>
<evidence type="ECO:0000313" key="1">
    <source>
        <dbReference type="EMBL" id="GKH73488.1"/>
    </source>
</evidence>
<comment type="caution">
    <text evidence="1">The sequence shown here is derived from an EMBL/GenBank/DDBJ whole genome shotgun (WGS) entry which is preliminary data.</text>
</comment>
<reference evidence="1" key="1">
    <citation type="submission" date="2022-01" db="EMBL/GenBank/DDBJ databases">
        <title>Novel bile acid biosynthetic pathways are enriched in the microbiome of centenarians.</title>
        <authorList>
            <person name="Sato Y."/>
            <person name="Atarashi K."/>
            <person name="Plichta R.D."/>
            <person name="Arai Y."/>
            <person name="Sasajima S."/>
            <person name="Kearney M.S."/>
            <person name="Suda W."/>
            <person name="Takeshita K."/>
            <person name="Sasaki T."/>
            <person name="Okamoto S."/>
            <person name="Skelly N.A."/>
            <person name="Okamura Y."/>
            <person name="Vlamakis H."/>
            <person name="Li Y."/>
            <person name="Tanoue T."/>
            <person name="Takei H."/>
            <person name="Nittono H."/>
            <person name="Narushima S."/>
            <person name="Irie J."/>
            <person name="Itoh H."/>
            <person name="Moriya K."/>
            <person name="Sugiura Y."/>
            <person name="Suematsu M."/>
            <person name="Moritoki N."/>
            <person name="Shibata S."/>
            <person name="Littman R.D."/>
            <person name="Fischbach A.M."/>
            <person name="Uwamino Y."/>
            <person name="Inoue T."/>
            <person name="Honda A."/>
            <person name="Hattori M."/>
            <person name="Murai T."/>
            <person name="Xavier J.R."/>
            <person name="Hirose N."/>
            <person name="Honda K."/>
        </authorList>
    </citation>
    <scope>NUCLEOTIDE SEQUENCE</scope>
    <source>
        <strain evidence="1">CE91-St3</strain>
    </source>
</reference>
<protein>
    <recommendedName>
        <fullName evidence="3">Fructan hydrolase</fullName>
    </recommendedName>
</protein>
<accession>A0AA37KCY1</accession>
<dbReference type="EMBL" id="BQNZ01000003">
    <property type="protein sequence ID" value="GKH73488.1"/>
    <property type="molecule type" value="Genomic_DNA"/>
</dbReference>